<gene>
    <name evidence="2" type="ORF">M0638_21515</name>
</gene>
<proteinExistence type="predicted"/>
<evidence type="ECO:0000313" key="3">
    <source>
        <dbReference type="Proteomes" id="UP001139516"/>
    </source>
</evidence>
<feature type="transmembrane region" description="Helical" evidence="1">
    <location>
        <begin position="737"/>
        <end position="759"/>
    </location>
</feature>
<reference evidence="2" key="1">
    <citation type="submission" date="2022-04" db="EMBL/GenBank/DDBJ databases">
        <title>Roseomonas acroporae sp. nov., isolated from coral Acropora digitifera.</title>
        <authorList>
            <person name="Sun H."/>
        </authorList>
    </citation>
    <scope>NUCLEOTIDE SEQUENCE</scope>
    <source>
        <strain evidence="2">NAR14</strain>
    </source>
</reference>
<dbReference type="EMBL" id="JALPRX010000102">
    <property type="protein sequence ID" value="MCK8786955.1"/>
    <property type="molecule type" value="Genomic_DNA"/>
</dbReference>
<feature type="transmembrane region" description="Helical" evidence="1">
    <location>
        <begin position="87"/>
        <end position="107"/>
    </location>
</feature>
<keyword evidence="3" id="KW-1185">Reference proteome</keyword>
<feature type="transmembrane region" description="Helical" evidence="1">
    <location>
        <begin position="771"/>
        <end position="790"/>
    </location>
</feature>
<feature type="transmembrane region" description="Helical" evidence="1">
    <location>
        <begin position="607"/>
        <end position="633"/>
    </location>
</feature>
<protein>
    <recommendedName>
        <fullName evidence="4">Spermidine synthase</fullName>
    </recommendedName>
</protein>
<dbReference type="InterPro" id="IPR029063">
    <property type="entry name" value="SAM-dependent_MTases_sf"/>
</dbReference>
<name>A0A9X1YC19_9PROT</name>
<keyword evidence="1" id="KW-1133">Transmembrane helix</keyword>
<feature type="transmembrane region" description="Helical" evidence="1">
    <location>
        <begin position="707"/>
        <end position="725"/>
    </location>
</feature>
<feature type="transmembrane region" description="Helical" evidence="1">
    <location>
        <begin position="164"/>
        <end position="182"/>
    </location>
</feature>
<accession>A0A9X1YC19</accession>
<feature type="transmembrane region" description="Helical" evidence="1">
    <location>
        <begin position="28"/>
        <end position="48"/>
    </location>
</feature>
<feature type="transmembrane region" description="Helical" evidence="1">
    <location>
        <begin position="802"/>
        <end position="821"/>
    </location>
</feature>
<evidence type="ECO:0000313" key="2">
    <source>
        <dbReference type="EMBL" id="MCK8786955.1"/>
    </source>
</evidence>
<sequence>MNAESRTSPAPATRPAAAPERWAKLAPLFLVSMAAVGYEIALARYFAVAQWSEYGYWVISIVMVGFALSGVVLALARDRAARHGKVLLSVLPVLLVAAAALGFHWTVTNPFNPLQLQNPATWQGQVGNIALYYACLLPVFFLAGAYIGLSFILNADRIGRTYGFDLLGAGCGAMLALGLMLVLHPFQLVPALLVPLAAAAFFAPWRRGAMVAAALLALLGGEALLRLGPQPDFNDFKAIYAPLHVPDAQVVAERRTPRGHYLLLDDFMERVDTDISNNAGLLGLPGPPTSFGLYRDGNRIAALPRPEGAETGYAPSALDALPYLLRPEARVLLAGASGGFRARGALTLGAADVTVLEPEPVLRGALTEGFGPSPALPPDPRLTISGESPLAVARRAARSGRRFDVIDLSADFLDAAEANASALSAEAIAAYWNALAPDGVLSLPVSIRDFPVYALRLLATVRAGLLAVGVADPAAQVAVYRSAWSVRVLVSRSGWDAARLEALRRFADERSFDIVYHPGFDADAARDHLYNDLPAVSFESGQVTSEGPADAIADEAVAVLQARDTPSAEAFNLRPVTLDRPAFYAVLRLDQLGTLLKRLEILPQQEIGALVNLAVLAQALVIALLVLLVPLLGRVKAPRAVMARAIVYFPCLGLGFLFLEIVLIERASFWLNDRTSGFALVLTGMLVFSGLGSMLAGRFGADPRRGMYLATGVVLAWGAALLLGLEPLILGTLDLPWAARAALVLLLVAPGSVALGLPFPLGLARAGGMGGLLPWAWALNGAFSVVSTPLANLLAREAGFDVIILTGILLYALAAATFPIARNTALAANAERRPVTP</sequence>
<feature type="transmembrane region" description="Helical" evidence="1">
    <location>
        <begin position="54"/>
        <end position="75"/>
    </location>
</feature>
<feature type="transmembrane region" description="Helical" evidence="1">
    <location>
        <begin position="130"/>
        <end position="152"/>
    </location>
</feature>
<keyword evidence="1" id="KW-0812">Transmembrane</keyword>
<evidence type="ECO:0000256" key="1">
    <source>
        <dbReference type="SAM" id="Phobius"/>
    </source>
</evidence>
<dbReference type="RefSeq" id="WP_248669008.1">
    <property type="nucleotide sequence ID" value="NZ_JALPRX010000102.1"/>
</dbReference>
<dbReference type="SUPFAM" id="SSF53335">
    <property type="entry name" value="S-adenosyl-L-methionine-dependent methyltransferases"/>
    <property type="match status" value="1"/>
</dbReference>
<feature type="transmembrane region" description="Helical" evidence="1">
    <location>
        <begin position="188"/>
        <end position="205"/>
    </location>
</feature>
<organism evidence="2 3">
    <name type="scientific">Roseomonas acroporae</name>
    <dbReference type="NCBI Taxonomy" id="2937791"/>
    <lineage>
        <taxon>Bacteria</taxon>
        <taxon>Pseudomonadati</taxon>
        <taxon>Pseudomonadota</taxon>
        <taxon>Alphaproteobacteria</taxon>
        <taxon>Acetobacterales</taxon>
        <taxon>Roseomonadaceae</taxon>
        <taxon>Roseomonas</taxon>
    </lineage>
</organism>
<keyword evidence="1" id="KW-0472">Membrane</keyword>
<dbReference type="Gene3D" id="3.40.50.150">
    <property type="entry name" value="Vaccinia Virus protein VP39"/>
    <property type="match status" value="1"/>
</dbReference>
<feature type="transmembrane region" description="Helical" evidence="1">
    <location>
        <begin position="676"/>
        <end position="695"/>
    </location>
</feature>
<comment type="caution">
    <text evidence="2">The sequence shown here is derived from an EMBL/GenBank/DDBJ whole genome shotgun (WGS) entry which is preliminary data.</text>
</comment>
<dbReference type="AlphaFoldDB" id="A0A9X1YC19"/>
<dbReference type="Proteomes" id="UP001139516">
    <property type="component" value="Unassembled WGS sequence"/>
</dbReference>
<feature type="transmembrane region" description="Helical" evidence="1">
    <location>
        <begin position="645"/>
        <end position="664"/>
    </location>
</feature>
<evidence type="ECO:0008006" key="4">
    <source>
        <dbReference type="Google" id="ProtNLM"/>
    </source>
</evidence>